<feature type="signal peptide" evidence="2">
    <location>
        <begin position="1"/>
        <end position="16"/>
    </location>
</feature>
<gene>
    <name evidence="4" type="ORF">WG66_17012</name>
</gene>
<dbReference type="PANTHER" id="PTHR23272">
    <property type="entry name" value="BED FINGER-RELATED"/>
    <property type="match status" value="1"/>
</dbReference>
<evidence type="ECO:0000313" key="4">
    <source>
        <dbReference type="EMBL" id="KTB30429.1"/>
    </source>
</evidence>
<dbReference type="AlphaFoldDB" id="A0A0W0F270"/>
<comment type="caution">
    <text evidence="4">The sequence shown here is derived from an EMBL/GenBank/DDBJ whole genome shotgun (WGS) entry which is preliminary data.</text>
</comment>
<proteinExistence type="predicted"/>
<dbReference type="eggNOG" id="ENOG502SWQ2">
    <property type="taxonomic scope" value="Eukaryota"/>
</dbReference>
<dbReference type="Pfam" id="PF05699">
    <property type="entry name" value="Dimer_Tnp_hAT"/>
    <property type="match status" value="1"/>
</dbReference>
<feature type="chain" id="PRO_5006901301" description="HAT C-terminal dimerisation domain-containing protein" evidence="2">
    <location>
        <begin position="17"/>
        <end position="408"/>
    </location>
</feature>
<reference evidence="4 5" key="1">
    <citation type="submission" date="2015-12" db="EMBL/GenBank/DDBJ databases">
        <title>Draft genome sequence of Moniliophthora roreri, the causal agent of frosty pod rot of cacao.</title>
        <authorList>
            <person name="Aime M.C."/>
            <person name="Diaz-Valderrama J.R."/>
            <person name="Kijpornyongpan T."/>
            <person name="Phillips-Mora W."/>
        </authorList>
    </citation>
    <scope>NUCLEOTIDE SEQUENCE [LARGE SCALE GENOMIC DNA]</scope>
    <source>
        <strain evidence="4 5">MCA 2952</strain>
    </source>
</reference>
<accession>A0A0W0F270</accession>
<evidence type="ECO:0000256" key="1">
    <source>
        <dbReference type="SAM" id="MobiDB-lite"/>
    </source>
</evidence>
<name>A0A0W0F270_MONRR</name>
<feature type="region of interest" description="Disordered" evidence="1">
    <location>
        <begin position="291"/>
        <end position="326"/>
    </location>
</feature>
<feature type="domain" description="HAT C-terminal dimerisation" evidence="3">
    <location>
        <begin position="338"/>
        <end position="392"/>
    </location>
</feature>
<dbReference type="EMBL" id="LATX01002384">
    <property type="protein sequence ID" value="KTB30429.1"/>
    <property type="molecule type" value="Genomic_DNA"/>
</dbReference>
<dbReference type="Proteomes" id="UP000054988">
    <property type="component" value="Unassembled WGS sequence"/>
</dbReference>
<keyword evidence="2" id="KW-0732">Signal</keyword>
<dbReference type="SUPFAM" id="SSF53098">
    <property type="entry name" value="Ribonuclease H-like"/>
    <property type="match status" value="1"/>
</dbReference>
<evidence type="ECO:0000259" key="3">
    <source>
        <dbReference type="Pfam" id="PF05699"/>
    </source>
</evidence>
<evidence type="ECO:0000313" key="5">
    <source>
        <dbReference type="Proteomes" id="UP000054988"/>
    </source>
</evidence>
<feature type="compositionally biased region" description="Low complexity" evidence="1">
    <location>
        <begin position="291"/>
        <end position="311"/>
    </location>
</feature>
<dbReference type="InterPro" id="IPR008906">
    <property type="entry name" value="HATC_C_dom"/>
</dbReference>
<sequence length="408" mass="46412">MTVWCLAHAIHLAVQAFLLELKAADKENFDEDIIESANEWSEMRSESIAVEDRSMAEMLDEELLREQENDGIDMKVVVQKISKLTHSTPQQSKEFKRTISIVNAVADDGNKLCLLNLILDIVTQWNSTYFMVKCAHELQTAVDKLCIRNKLYQKYKISKEEWELVKVVADFLEVFQNASEKMSSSSFPTLSASLLVYVKLINAVKEFMRSKTARKHWNLYSGLHTCKAKLEKYFDKLMEESEYYYAAAGVFQNRIFLFDNNPEYFTAGWCQEMESMFKSHLAGYSTIPPSNTTPQASASQTSTLSTSNNDDLYNDPSLLGTTTSQSRNTVDSVNEEINCKLFPWLAGYACDVLAISGSLVAVEHTLSQRKNVIGLYWHSLSGETTAMLMLYHSILVFEGVLKEDYKPR</sequence>
<dbReference type="GO" id="GO:0046983">
    <property type="term" value="F:protein dimerization activity"/>
    <property type="evidence" value="ECO:0007669"/>
    <property type="project" value="InterPro"/>
</dbReference>
<organism evidence="4 5">
    <name type="scientific">Moniliophthora roreri</name>
    <name type="common">Frosty pod rot fungus</name>
    <name type="synonym">Monilia roreri</name>
    <dbReference type="NCBI Taxonomy" id="221103"/>
    <lineage>
        <taxon>Eukaryota</taxon>
        <taxon>Fungi</taxon>
        <taxon>Dikarya</taxon>
        <taxon>Basidiomycota</taxon>
        <taxon>Agaricomycotina</taxon>
        <taxon>Agaricomycetes</taxon>
        <taxon>Agaricomycetidae</taxon>
        <taxon>Agaricales</taxon>
        <taxon>Marasmiineae</taxon>
        <taxon>Marasmiaceae</taxon>
        <taxon>Moniliophthora</taxon>
    </lineage>
</organism>
<protein>
    <recommendedName>
        <fullName evidence="3">HAT C-terminal dimerisation domain-containing protein</fullName>
    </recommendedName>
</protein>
<dbReference type="InterPro" id="IPR012337">
    <property type="entry name" value="RNaseH-like_sf"/>
</dbReference>
<evidence type="ECO:0000256" key="2">
    <source>
        <dbReference type="SAM" id="SignalP"/>
    </source>
</evidence>
<dbReference type="PANTHER" id="PTHR23272:SF161">
    <property type="entry name" value="ZINC FINGER BED DOMAIN-CONTAINING PROTEIN RICESLEEPER 1-LIKE"/>
    <property type="match status" value="1"/>
</dbReference>